<sequence>MPDAPAPSLHPVASRLLDAQVSWLLEQLSAENLAGNLAGEIPSEVDALLELGEQVTFGSLVDPAAVVEAATTLFTAVPASAGASTVVGVVADVLHAGPGEPVTPADLIDRENVERIADELHAATPLVAAALDDLTRSPLVAGLASRFVTRLVTDVLAGNQALARKVPGVGGLISGSMAVGTSAAGKVLGAGKQLDQLLGDNTAKGAAFAMRRLNKIIVDLLADPTTRDAVLEVFDLYADQPLPPLSQHASPDDVRRVADLVHDIVIAAAPTPAMHDLVSALVDGVLEQWHDTPVTQVLAELDLDRDTLAGLALAVVPPALAAAQQNGHLEDLLRSRLEPFFTSPEVASLLA</sequence>
<gene>
    <name evidence="1" type="ORF">ISG29_01020</name>
</gene>
<protein>
    <submittedName>
        <fullName evidence="1">Uncharacterized protein</fullName>
    </submittedName>
</protein>
<proteinExistence type="predicted"/>
<dbReference type="RefSeq" id="WP_194501511.1">
    <property type="nucleotide sequence ID" value="NZ_JADIVZ010000001.1"/>
</dbReference>
<reference evidence="1" key="1">
    <citation type="submission" date="2020-11" db="EMBL/GenBank/DDBJ databases">
        <title>Nocardioides sp. CBS4Y-1, whole genome shotgun sequence.</title>
        <authorList>
            <person name="Tuo L."/>
        </authorList>
    </citation>
    <scope>NUCLEOTIDE SEQUENCE</scope>
    <source>
        <strain evidence="1">CBS4Y-1</strain>
    </source>
</reference>
<dbReference type="AlphaFoldDB" id="A0A930Y9D7"/>
<dbReference type="EMBL" id="JADIVZ010000001">
    <property type="protein sequence ID" value="MBF4160253.1"/>
    <property type="molecule type" value="Genomic_DNA"/>
</dbReference>
<evidence type="ECO:0000313" key="2">
    <source>
        <dbReference type="Proteomes" id="UP000656804"/>
    </source>
</evidence>
<evidence type="ECO:0000313" key="1">
    <source>
        <dbReference type="EMBL" id="MBF4160253.1"/>
    </source>
</evidence>
<accession>A0A930Y9D7</accession>
<organism evidence="1 2">
    <name type="scientific">Nocardioides acrostichi</name>
    <dbReference type="NCBI Taxonomy" id="2784339"/>
    <lineage>
        <taxon>Bacteria</taxon>
        <taxon>Bacillati</taxon>
        <taxon>Actinomycetota</taxon>
        <taxon>Actinomycetes</taxon>
        <taxon>Propionibacteriales</taxon>
        <taxon>Nocardioidaceae</taxon>
        <taxon>Nocardioides</taxon>
    </lineage>
</organism>
<dbReference type="Proteomes" id="UP000656804">
    <property type="component" value="Unassembled WGS sequence"/>
</dbReference>
<keyword evidence="2" id="KW-1185">Reference proteome</keyword>
<comment type="caution">
    <text evidence="1">The sequence shown here is derived from an EMBL/GenBank/DDBJ whole genome shotgun (WGS) entry which is preliminary data.</text>
</comment>
<name>A0A930Y9D7_9ACTN</name>